<feature type="chain" id="PRO_5026093701" evidence="1">
    <location>
        <begin position="18"/>
        <end position="167"/>
    </location>
</feature>
<dbReference type="AlphaFoldDB" id="A0A6G5A1U2"/>
<name>A0A6G5A1U2_RHIMP</name>
<sequence>MNMMVAILISIFGLVSASFDYDGRPTLEDVQKFYRSRENIYVLRRSFKLEDESGDSPKCIWNKRVDGDVFKLQEAYVVGLTVTYYTVTIDLKKEGGRDEAPTMTAAPSARWTARKIGNQQDGSMTTGRNGPRLYTFQYYDRLQQCAVVTFYDGVTRCQLHFWEKKIF</sequence>
<keyword evidence="1" id="KW-0732">Signal</keyword>
<accession>A0A6G5A1U2</accession>
<proteinExistence type="predicted"/>
<protein>
    <submittedName>
        <fullName evidence="2">Putative lipocalin</fullName>
    </submittedName>
</protein>
<dbReference type="EMBL" id="GIKN01002709">
    <property type="protein sequence ID" value="NIE44982.1"/>
    <property type="molecule type" value="Transcribed_RNA"/>
</dbReference>
<evidence type="ECO:0000313" key="2">
    <source>
        <dbReference type="EMBL" id="NIE44982.1"/>
    </source>
</evidence>
<organism evidence="2">
    <name type="scientific">Rhipicephalus microplus</name>
    <name type="common">Cattle tick</name>
    <name type="synonym">Boophilus microplus</name>
    <dbReference type="NCBI Taxonomy" id="6941"/>
    <lineage>
        <taxon>Eukaryota</taxon>
        <taxon>Metazoa</taxon>
        <taxon>Ecdysozoa</taxon>
        <taxon>Arthropoda</taxon>
        <taxon>Chelicerata</taxon>
        <taxon>Arachnida</taxon>
        <taxon>Acari</taxon>
        <taxon>Parasitiformes</taxon>
        <taxon>Ixodida</taxon>
        <taxon>Ixodoidea</taxon>
        <taxon>Ixodidae</taxon>
        <taxon>Rhipicephalinae</taxon>
        <taxon>Rhipicephalus</taxon>
        <taxon>Boophilus</taxon>
    </lineage>
</organism>
<evidence type="ECO:0000256" key="1">
    <source>
        <dbReference type="SAM" id="SignalP"/>
    </source>
</evidence>
<reference evidence="2" key="1">
    <citation type="submission" date="2020-03" db="EMBL/GenBank/DDBJ databases">
        <title>A transcriptome and proteome of the tick Rhipicephalus microplus shaped by the genetic composition of its hosts and developmental stage.</title>
        <authorList>
            <person name="Garcia G.R."/>
            <person name="Ribeiro J.M.C."/>
            <person name="Maruyama S.R."/>
            <person name="Gardinasse L.G."/>
            <person name="Nelson K."/>
            <person name="Ferreira B.R."/>
            <person name="Andrade T.G."/>
            <person name="Santos I.K.F.M."/>
        </authorList>
    </citation>
    <scope>NUCLEOTIDE SEQUENCE</scope>
    <source>
        <strain evidence="2">NSGR</strain>
        <tissue evidence="2">Salivary glands</tissue>
    </source>
</reference>
<feature type="signal peptide" evidence="1">
    <location>
        <begin position="1"/>
        <end position="17"/>
    </location>
</feature>